<evidence type="ECO:0000259" key="8">
    <source>
        <dbReference type="PROSITE" id="PS50893"/>
    </source>
</evidence>
<dbReference type="OrthoDB" id="8036461at2"/>
<reference evidence="9 10" key="2">
    <citation type="submission" date="2018-06" db="EMBL/GenBank/DDBJ databases">
        <title>Sequencing of bacterial isolates from soil warming experiment in Harvard Forest, Massachusetts, USA.</title>
        <authorList>
            <person name="Deangelis K.PhD."/>
        </authorList>
    </citation>
    <scope>NUCLEOTIDE SEQUENCE [LARGE SCALE GENOMIC DNA]</scope>
    <source>
        <strain evidence="9 10">GAS496</strain>
    </source>
</reference>
<name>A0A318HFJ8_9MYCO</name>
<dbReference type="PROSITE" id="PS50893">
    <property type="entry name" value="ABC_TRANSPORTER_2"/>
    <property type="match status" value="2"/>
</dbReference>
<dbReference type="PANTHER" id="PTHR43297:SF2">
    <property type="entry name" value="DIPEPTIDE TRANSPORT ATP-BINDING PROTEIN DPPD"/>
    <property type="match status" value="1"/>
</dbReference>
<comment type="subcellular location">
    <subcellularLocation>
        <location evidence="1">Cell membrane</location>
        <topology evidence="1">Peripheral membrane protein</topology>
    </subcellularLocation>
</comment>
<keyword evidence="5" id="KW-0547">Nucleotide-binding</keyword>
<keyword evidence="4" id="KW-1003">Cell membrane</keyword>
<comment type="caution">
    <text evidence="9">The sequence shown here is derived from an EMBL/GenBank/DDBJ whole genome shotgun (WGS) entry which is preliminary data.</text>
</comment>
<dbReference type="SMART" id="SM00382">
    <property type="entry name" value="AAA"/>
    <property type="match status" value="2"/>
</dbReference>
<dbReference type="GO" id="GO:0016887">
    <property type="term" value="F:ATP hydrolysis activity"/>
    <property type="evidence" value="ECO:0007669"/>
    <property type="project" value="InterPro"/>
</dbReference>
<keyword evidence="6 9" id="KW-0067">ATP-binding</keyword>
<keyword evidence="10" id="KW-1185">Reference proteome</keyword>
<gene>
    <name evidence="9" type="ORF">C8E89_10990</name>
</gene>
<feature type="domain" description="ABC transporter" evidence="8">
    <location>
        <begin position="15"/>
        <end position="265"/>
    </location>
</feature>
<keyword evidence="7" id="KW-0472">Membrane</keyword>
<feature type="domain" description="ABC transporter" evidence="8">
    <location>
        <begin position="361"/>
        <end position="611"/>
    </location>
</feature>
<organism evidence="9 10">
    <name type="scientific">Mycolicibacterium moriokaense</name>
    <dbReference type="NCBI Taxonomy" id="39691"/>
    <lineage>
        <taxon>Bacteria</taxon>
        <taxon>Bacillati</taxon>
        <taxon>Actinomycetota</taxon>
        <taxon>Actinomycetes</taxon>
        <taxon>Mycobacteriales</taxon>
        <taxon>Mycobacteriaceae</taxon>
        <taxon>Mycolicibacterium</taxon>
    </lineage>
</organism>
<dbReference type="GO" id="GO:0005524">
    <property type="term" value="F:ATP binding"/>
    <property type="evidence" value="ECO:0007669"/>
    <property type="project" value="UniProtKB-KW"/>
</dbReference>
<evidence type="ECO:0000313" key="9">
    <source>
        <dbReference type="EMBL" id="PXX08074.1"/>
    </source>
</evidence>
<dbReference type="Pfam" id="PF00005">
    <property type="entry name" value="ABC_tran"/>
    <property type="match status" value="2"/>
</dbReference>
<evidence type="ECO:0000313" key="10">
    <source>
        <dbReference type="Proteomes" id="UP000247781"/>
    </source>
</evidence>
<dbReference type="InterPro" id="IPR003593">
    <property type="entry name" value="AAA+_ATPase"/>
</dbReference>
<dbReference type="InterPro" id="IPR017871">
    <property type="entry name" value="ABC_transporter-like_CS"/>
</dbReference>
<dbReference type="Gene3D" id="3.40.50.300">
    <property type="entry name" value="P-loop containing nucleotide triphosphate hydrolases"/>
    <property type="match status" value="2"/>
</dbReference>
<evidence type="ECO:0000256" key="3">
    <source>
        <dbReference type="ARBA" id="ARBA00022448"/>
    </source>
</evidence>
<evidence type="ECO:0000256" key="4">
    <source>
        <dbReference type="ARBA" id="ARBA00022475"/>
    </source>
</evidence>
<dbReference type="GO" id="GO:0015833">
    <property type="term" value="P:peptide transport"/>
    <property type="evidence" value="ECO:0007669"/>
    <property type="project" value="InterPro"/>
</dbReference>
<dbReference type="GO" id="GO:0005886">
    <property type="term" value="C:plasma membrane"/>
    <property type="evidence" value="ECO:0007669"/>
    <property type="project" value="UniProtKB-SubCell"/>
</dbReference>
<comment type="similarity">
    <text evidence="2">Belongs to the ABC transporter superfamily.</text>
</comment>
<proteinExistence type="inferred from homology"/>
<dbReference type="InterPro" id="IPR050388">
    <property type="entry name" value="ABC_Ni/Peptide_Import"/>
</dbReference>
<evidence type="ECO:0000256" key="7">
    <source>
        <dbReference type="ARBA" id="ARBA00023136"/>
    </source>
</evidence>
<dbReference type="PANTHER" id="PTHR43297">
    <property type="entry name" value="OLIGOPEPTIDE TRANSPORT ATP-BINDING PROTEIN APPD"/>
    <property type="match status" value="1"/>
</dbReference>
<dbReference type="FunFam" id="3.40.50.300:FF:001659">
    <property type="entry name" value="Peptide ABC transporter ATP-binding protein"/>
    <property type="match status" value="1"/>
</dbReference>
<protein>
    <submittedName>
        <fullName evidence="9">Peptide/nickel transport system ATP-binding protein</fullName>
    </submittedName>
</protein>
<evidence type="ECO:0000256" key="2">
    <source>
        <dbReference type="ARBA" id="ARBA00005417"/>
    </source>
</evidence>
<dbReference type="NCBIfam" id="NF007739">
    <property type="entry name" value="PRK10419.1"/>
    <property type="match status" value="2"/>
</dbReference>
<evidence type="ECO:0000256" key="1">
    <source>
        <dbReference type="ARBA" id="ARBA00004202"/>
    </source>
</evidence>
<keyword evidence="3" id="KW-0813">Transport</keyword>
<accession>A0A318HFJ8</accession>
<dbReference type="InterPro" id="IPR013563">
    <property type="entry name" value="Oligopep_ABC_C"/>
</dbReference>
<dbReference type="EMBL" id="QJJU01000009">
    <property type="protein sequence ID" value="PXX08074.1"/>
    <property type="molecule type" value="Genomic_DNA"/>
</dbReference>
<dbReference type="Pfam" id="PF08352">
    <property type="entry name" value="oligo_HPY"/>
    <property type="match status" value="2"/>
</dbReference>
<dbReference type="NCBIfam" id="NF008453">
    <property type="entry name" value="PRK11308.1"/>
    <property type="match status" value="2"/>
</dbReference>
<sequence length="622" mass="66883">MSVSREDETGKPSLLQVTDLSVTFPTDAERVNAVRGMSFHVDPGEVVALVGESGSGKSASAMSVIGLLPEYAEVSGSVRLHDDELLGLPDSEMSQIRGRTIGTVFQDPMSALTPVYTVGDQIAEAIEVHQRDVGRRAARTRAIELLELVGIGQPERRANSFPHELSGGERQRVVIAIAIANDPDLLICDEPTTALDVTVQAQILEVLRTARDVTGAGVLIITHDLGVVAEFADRALVMYAGRAVETADVDVLYRDRRMPYTAGLLGSVPRLDAPQGARLVPIPGAPPSAAALPPGCPFAPRCPLAVERCRSAEPELLEIAPSHRAACIRTEDVAGRSAADIYGVSTEPRAVAQASDVPVVLQVRDLVQTYKLTKGVVFRRQVGEVRAVDGVSFELQQGRTLGIVGESGSGKSTTLHQILELSAPQAGSIEVLGSDVATLDRHTRRALRGDLQVVFQDPVASLDPRLPVSAVLAEPLQANGFDKRRTDDRVAELLGIVGLRREDASRYPAEFSGGQKQRIGIARALALRPKILALDEPVSALDVSIQAGIINLLLDLQDRFGLSYLFVSHDLSVVKHLAHRVAVMYKGKIVEQGDGDRVFANPQCDYTRRLLAAVPQPEPNRR</sequence>
<dbReference type="RefSeq" id="WP_110316856.1">
    <property type="nucleotide sequence ID" value="NZ_QJJU01000009.1"/>
</dbReference>
<dbReference type="CDD" id="cd03257">
    <property type="entry name" value="ABC_NikE_OppD_transporters"/>
    <property type="match status" value="2"/>
</dbReference>
<dbReference type="NCBIfam" id="TIGR01727">
    <property type="entry name" value="oligo_HPY"/>
    <property type="match status" value="1"/>
</dbReference>
<evidence type="ECO:0000256" key="5">
    <source>
        <dbReference type="ARBA" id="ARBA00022741"/>
    </source>
</evidence>
<evidence type="ECO:0000256" key="6">
    <source>
        <dbReference type="ARBA" id="ARBA00022840"/>
    </source>
</evidence>
<dbReference type="InterPro" id="IPR027417">
    <property type="entry name" value="P-loop_NTPase"/>
</dbReference>
<reference evidence="10" key="1">
    <citation type="submission" date="2018-05" db="EMBL/GenBank/DDBJ databases">
        <authorList>
            <person name="Deangelis K."/>
            <person name="Huntemann M."/>
            <person name="Clum A."/>
            <person name="Pillay M."/>
            <person name="Palaniappan K."/>
            <person name="Varghese N."/>
            <person name="Mikhailova N."/>
            <person name="Stamatis D."/>
            <person name="Reddy T."/>
            <person name="Daum C."/>
            <person name="Shapiro N."/>
            <person name="Ivanova N."/>
            <person name="Kyrpides N."/>
            <person name="Woyke T."/>
        </authorList>
    </citation>
    <scope>NUCLEOTIDE SEQUENCE [LARGE SCALE GENOMIC DNA]</scope>
    <source>
        <strain evidence="10">GAS496</strain>
    </source>
</reference>
<dbReference type="AlphaFoldDB" id="A0A318HFJ8"/>
<dbReference type="Proteomes" id="UP000247781">
    <property type="component" value="Unassembled WGS sequence"/>
</dbReference>
<dbReference type="InterPro" id="IPR003439">
    <property type="entry name" value="ABC_transporter-like_ATP-bd"/>
</dbReference>
<dbReference type="SUPFAM" id="SSF52540">
    <property type="entry name" value="P-loop containing nucleoside triphosphate hydrolases"/>
    <property type="match status" value="2"/>
</dbReference>
<dbReference type="PROSITE" id="PS00211">
    <property type="entry name" value="ABC_TRANSPORTER_1"/>
    <property type="match status" value="2"/>
</dbReference>